<dbReference type="Proteomes" id="UP001168821">
    <property type="component" value="Unassembled WGS sequence"/>
</dbReference>
<dbReference type="InterPro" id="IPR014912">
    <property type="entry name" value="Sep15_SelM_dom"/>
</dbReference>
<dbReference type="InterPro" id="IPR039992">
    <property type="entry name" value="Sep15_SelM"/>
</dbReference>
<dbReference type="AlphaFoldDB" id="A0AA38HW66"/>
<gene>
    <name evidence="6" type="ORF">Zmor_025154</name>
</gene>
<keyword evidence="3" id="KW-0712">Selenocysteine</keyword>
<keyword evidence="7" id="KW-1185">Reference proteome</keyword>
<feature type="domain" description="Selenoprotein F/M" evidence="5">
    <location>
        <begin position="15"/>
        <end position="87"/>
    </location>
</feature>
<dbReference type="PANTHER" id="PTHR13077">
    <property type="entry name" value="SELENOPROTEIN F"/>
    <property type="match status" value="1"/>
</dbReference>
<keyword evidence="2" id="KW-0732">Signal</keyword>
<dbReference type="Gene3D" id="3.40.30.50">
    <property type="entry name" value="Sep15/SelM thioredoxin-like domain, active-site redox motif"/>
    <property type="match status" value="1"/>
</dbReference>
<dbReference type="PANTHER" id="PTHR13077:SF7">
    <property type="entry name" value="SELENOPROTEIN M"/>
    <property type="match status" value="1"/>
</dbReference>
<dbReference type="GO" id="GO:0016491">
    <property type="term" value="F:oxidoreductase activity"/>
    <property type="evidence" value="ECO:0007669"/>
    <property type="project" value="TreeGrafter"/>
</dbReference>
<dbReference type="EMBL" id="JALNTZ010000008">
    <property type="protein sequence ID" value="KAJ3642359.1"/>
    <property type="molecule type" value="Genomic_DNA"/>
</dbReference>
<evidence type="ECO:0000259" key="5">
    <source>
        <dbReference type="Pfam" id="PF08806"/>
    </source>
</evidence>
<evidence type="ECO:0000256" key="2">
    <source>
        <dbReference type="ARBA" id="ARBA00022729"/>
    </source>
</evidence>
<protein>
    <recommendedName>
        <fullName evidence="4">Selenoprotein M</fullName>
    </recommendedName>
</protein>
<evidence type="ECO:0000256" key="3">
    <source>
        <dbReference type="ARBA" id="ARBA00022933"/>
    </source>
</evidence>
<name>A0AA38HW66_9CUCU</name>
<evidence type="ECO:0000256" key="4">
    <source>
        <dbReference type="ARBA" id="ARBA00040773"/>
    </source>
</evidence>
<evidence type="ECO:0000256" key="1">
    <source>
        <dbReference type="ARBA" id="ARBA00005742"/>
    </source>
</evidence>
<reference evidence="6" key="1">
    <citation type="journal article" date="2023" name="G3 (Bethesda)">
        <title>Whole genome assemblies of Zophobas morio and Tenebrio molitor.</title>
        <authorList>
            <person name="Kaur S."/>
            <person name="Stinson S.A."/>
            <person name="diCenzo G.C."/>
        </authorList>
    </citation>
    <scope>NUCLEOTIDE SEQUENCE</scope>
    <source>
        <strain evidence="6">QUZm001</strain>
    </source>
</reference>
<organism evidence="6 7">
    <name type="scientific">Zophobas morio</name>
    <dbReference type="NCBI Taxonomy" id="2755281"/>
    <lineage>
        <taxon>Eukaryota</taxon>
        <taxon>Metazoa</taxon>
        <taxon>Ecdysozoa</taxon>
        <taxon>Arthropoda</taxon>
        <taxon>Hexapoda</taxon>
        <taxon>Insecta</taxon>
        <taxon>Pterygota</taxon>
        <taxon>Neoptera</taxon>
        <taxon>Endopterygota</taxon>
        <taxon>Coleoptera</taxon>
        <taxon>Polyphaga</taxon>
        <taxon>Cucujiformia</taxon>
        <taxon>Tenebrionidae</taxon>
        <taxon>Zophobas</taxon>
    </lineage>
</organism>
<dbReference type="InterPro" id="IPR036249">
    <property type="entry name" value="Thioredoxin-like_sf"/>
</dbReference>
<dbReference type="InterPro" id="IPR038219">
    <property type="entry name" value="Sep15/SelM_sf"/>
</dbReference>
<dbReference type="SUPFAM" id="SSF52833">
    <property type="entry name" value="Thioredoxin-like"/>
    <property type="match status" value="1"/>
</dbReference>
<proteinExistence type="inferred from homology"/>
<evidence type="ECO:0000313" key="6">
    <source>
        <dbReference type="EMBL" id="KAJ3642359.1"/>
    </source>
</evidence>
<dbReference type="GO" id="GO:0005788">
    <property type="term" value="C:endoplasmic reticulum lumen"/>
    <property type="evidence" value="ECO:0007669"/>
    <property type="project" value="TreeGrafter"/>
</dbReference>
<sequence length="95" mass="11064">MVWVNAADRIVRVRLESCPGCKLNRLSEVKAFVYEDFPNYENAEFKKIHGASPVLLFLNEADEIVEKHSLEHLSRQKCNELLTERGFTTRKNKEL</sequence>
<comment type="similarity">
    <text evidence="1">Belongs to the selenoprotein M/F family.</text>
</comment>
<evidence type="ECO:0000313" key="7">
    <source>
        <dbReference type="Proteomes" id="UP001168821"/>
    </source>
</evidence>
<accession>A0AA38HW66</accession>
<dbReference type="Pfam" id="PF08806">
    <property type="entry name" value="Sep15_SelM"/>
    <property type="match status" value="1"/>
</dbReference>
<comment type="caution">
    <text evidence="6">The sequence shown here is derived from an EMBL/GenBank/DDBJ whole genome shotgun (WGS) entry which is preliminary data.</text>
</comment>